<feature type="domain" description="TATA element modulatory factor 1 TATA binding" evidence="6">
    <location>
        <begin position="741"/>
        <end position="800"/>
    </location>
</feature>
<feature type="compositionally biased region" description="Polar residues" evidence="5">
    <location>
        <begin position="113"/>
        <end position="137"/>
    </location>
</feature>
<dbReference type="GO" id="GO:0005794">
    <property type="term" value="C:Golgi apparatus"/>
    <property type="evidence" value="ECO:0007669"/>
    <property type="project" value="UniProtKB-SubCell"/>
</dbReference>
<evidence type="ECO:0000256" key="4">
    <source>
        <dbReference type="SAM" id="Coils"/>
    </source>
</evidence>
<name>A0A2S4PRL2_9PEZI</name>
<evidence type="ECO:0000313" key="8">
    <source>
        <dbReference type="Proteomes" id="UP000237438"/>
    </source>
</evidence>
<feature type="compositionally biased region" description="Basic and acidic residues" evidence="5">
    <location>
        <begin position="72"/>
        <end position="81"/>
    </location>
</feature>
<sequence length="801" mass="90159">MTAPSQHVSRWGSLLQQAVAGVESRLDNILADGIEENPPVQVTVRSPKLTSTEVTSDQQISTPKLVPIGSKANDRLQERLARAVSSKKATSKGSTSSFPSRLSSTSAVEDISNIPSDVSGNSSIAESSNNQISNKDTITSKDDGIEQASTTLNSDKSEVIEIPEITDVEQNSSFSKVSSEFIQQCPSAQEHENATPLSLGSLAEENPRSSSTTSVEYEALIKKLQSEIVALEMQRQEDSYSYTEKIDALQSKLQYMAKEASERAKLVGNIAPSGSLEKKLADKEHQMALLLEEGLSLSKKELSHLATIKKLRIQLQEENKQINSAKRMQEAAKKEAIYAEERLKKMQVYEKQVHDQQNLIIQLQNDLKLSQIENANYSLNLKDLKTRLNEYTMRDTQADIDLAQDFLQAEQKRVAELKIEKANLEAEKKLEASKAEKIVRDLKHLMLENEQRTLAKEQEMKTELQILESKLEATRNRAEEASSGVTGDTRARLLRQIETLQTQYSVASENWQGIEASFMAKVFNLEKEKDEAIRKEIDNRRKTREAVQKLKKTEEELEDLRARISSFQQEISGLKLNCEALKIQAKEAEMKLESAKISFDQERQALKLGLQTQLAEEKQKWIEEFWTNNPPLFSRRNSSIFSKQKSLTYENIGPQNNPNRSFADHSVIHELTPTSHLINNFSSGQVTRKPSGTSILSRKNSRTSLKEKIDYVSPNPDHDEFSENSFTSCPSLHNTQELESNSTIGAGLSVQLVERMSSAVRRLECEKVAMQEDISRISAQRDEARTEIINLMPKLEAKKKC</sequence>
<dbReference type="EMBL" id="PEDP01000909">
    <property type="protein sequence ID" value="POS84677.1"/>
    <property type="molecule type" value="Genomic_DNA"/>
</dbReference>
<feature type="region of interest" description="Disordered" evidence="5">
    <location>
        <begin position="44"/>
        <end position="145"/>
    </location>
</feature>
<dbReference type="Pfam" id="PF12325">
    <property type="entry name" value="TMF_TATA_bd"/>
    <property type="match status" value="1"/>
</dbReference>
<organism evidence="7 8">
    <name type="scientific">Erysiphe pulchra</name>
    <dbReference type="NCBI Taxonomy" id="225359"/>
    <lineage>
        <taxon>Eukaryota</taxon>
        <taxon>Fungi</taxon>
        <taxon>Dikarya</taxon>
        <taxon>Ascomycota</taxon>
        <taxon>Pezizomycotina</taxon>
        <taxon>Leotiomycetes</taxon>
        <taxon>Erysiphales</taxon>
        <taxon>Erysiphaceae</taxon>
        <taxon>Erysiphe</taxon>
    </lineage>
</organism>
<dbReference type="InterPro" id="IPR052602">
    <property type="entry name" value="Growth_transcription_reg"/>
</dbReference>
<evidence type="ECO:0000256" key="3">
    <source>
        <dbReference type="ARBA" id="ARBA00023054"/>
    </source>
</evidence>
<feature type="compositionally biased region" description="Low complexity" evidence="5">
    <location>
        <begin position="86"/>
        <end position="106"/>
    </location>
</feature>
<dbReference type="STRING" id="225359.A0A2S4PRL2"/>
<keyword evidence="8" id="KW-1185">Reference proteome</keyword>
<protein>
    <recommendedName>
        <fullName evidence="6">TATA element modulatory factor 1 TATA binding domain-containing protein</fullName>
    </recommendedName>
</protein>
<keyword evidence="3 4" id="KW-0175">Coiled coil</keyword>
<keyword evidence="2" id="KW-0333">Golgi apparatus</keyword>
<evidence type="ECO:0000313" key="7">
    <source>
        <dbReference type="EMBL" id="POS84677.1"/>
    </source>
</evidence>
<evidence type="ECO:0000256" key="2">
    <source>
        <dbReference type="ARBA" id="ARBA00023034"/>
    </source>
</evidence>
<evidence type="ECO:0000256" key="5">
    <source>
        <dbReference type="SAM" id="MobiDB-lite"/>
    </source>
</evidence>
<dbReference type="Pfam" id="PF12329">
    <property type="entry name" value="TMF_DNA_bd"/>
    <property type="match status" value="1"/>
</dbReference>
<dbReference type="Proteomes" id="UP000237438">
    <property type="component" value="Unassembled WGS sequence"/>
</dbReference>
<dbReference type="InterPro" id="IPR022092">
    <property type="entry name" value="TMF_DNA-bd"/>
</dbReference>
<feature type="compositionally biased region" description="Polar residues" evidence="5">
    <location>
        <begin position="48"/>
        <end position="62"/>
    </location>
</feature>
<proteinExistence type="predicted"/>
<feature type="coiled-coil region" evidence="4">
    <location>
        <begin position="753"/>
        <end position="787"/>
    </location>
</feature>
<reference evidence="7 8" key="1">
    <citation type="submission" date="2017-10" db="EMBL/GenBank/DDBJ databases">
        <title>Development of genomic resources for the powdery mildew, Erysiphe pulchra.</title>
        <authorList>
            <person name="Wadl P.A."/>
            <person name="Mack B.M."/>
            <person name="Moore G."/>
            <person name="Beltz S.B."/>
        </authorList>
    </citation>
    <scope>NUCLEOTIDE SEQUENCE [LARGE SCALE GENOMIC DNA]</scope>
    <source>
        <strain evidence="7">Cflorida</strain>
    </source>
</reference>
<dbReference type="PANTHER" id="PTHR46515">
    <property type="entry name" value="TATA ELEMENT MODULATORY FACTOR TMF1"/>
    <property type="match status" value="1"/>
</dbReference>
<dbReference type="GO" id="GO:0005783">
    <property type="term" value="C:endoplasmic reticulum"/>
    <property type="evidence" value="ECO:0007669"/>
    <property type="project" value="TreeGrafter"/>
</dbReference>
<dbReference type="InterPro" id="IPR022091">
    <property type="entry name" value="TMF_TATA-bd"/>
</dbReference>
<gene>
    <name evidence="7" type="ORF">EPUL_002437</name>
</gene>
<feature type="region of interest" description="Disordered" evidence="5">
    <location>
        <begin position="185"/>
        <end position="211"/>
    </location>
</feature>
<accession>A0A2S4PRL2</accession>
<evidence type="ECO:0000259" key="6">
    <source>
        <dbReference type="Pfam" id="PF12325"/>
    </source>
</evidence>
<dbReference type="PANTHER" id="PTHR46515:SF1">
    <property type="entry name" value="TATA ELEMENT MODULATORY FACTOR"/>
    <property type="match status" value="1"/>
</dbReference>
<comment type="caution">
    <text evidence="7">The sequence shown here is derived from an EMBL/GenBank/DDBJ whole genome shotgun (WGS) entry which is preliminary data.</text>
</comment>
<comment type="subcellular location">
    <subcellularLocation>
        <location evidence="1">Golgi apparatus</location>
    </subcellularLocation>
</comment>
<feature type="coiled-coil region" evidence="4">
    <location>
        <begin position="273"/>
        <end position="605"/>
    </location>
</feature>
<evidence type="ECO:0000256" key="1">
    <source>
        <dbReference type="ARBA" id="ARBA00004555"/>
    </source>
</evidence>
<dbReference type="AlphaFoldDB" id="A0A2S4PRL2"/>
<dbReference type="OrthoDB" id="74178at2759"/>